<accession>A0ABU9U3E3</accession>
<proteinExistence type="predicted"/>
<keyword evidence="1" id="KW-0732">Signal</keyword>
<dbReference type="Proteomes" id="UP001388366">
    <property type="component" value="Unassembled WGS sequence"/>
</dbReference>
<dbReference type="EMBL" id="JBBMQU010000021">
    <property type="protein sequence ID" value="MEM5551565.1"/>
    <property type="molecule type" value="Genomic_DNA"/>
</dbReference>
<comment type="caution">
    <text evidence="2">The sequence shown here is derived from an EMBL/GenBank/DDBJ whole genome shotgun (WGS) entry which is preliminary data.</text>
</comment>
<evidence type="ECO:0000313" key="2">
    <source>
        <dbReference type="EMBL" id="MEM5551565.1"/>
    </source>
</evidence>
<protein>
    <submittedName>
        <fullName evidence="2">Cyanophycinase</fullName>
    </submittedName>
</protein>
<evidence type="ECO:0000313" key="3">
    <source>
        <dbReference type="Proteomes" id="UP001388366"/>
    </source>
</evidence>
<organism evidence="2 3">
    <name type="scientific">Pseudoalteromonas neustonica</name>
    <dbReference type="NCBI Taxonomy" id="1840331"/>
    <lineage>
        <taxon>Bacteria</taxon>
        <taxon>Pseudomonadati</taxon>
        <taxon>Pseudomonadota</taxon>
        <taxon>Gammaproteobacteria</taxon>
        <taxon>Alteromonadales</taxon>
        <taxon>Pseudoalteromonadaceae</taxon>
        <taxon>Pseudoalteromonas</taxon>
    </lineage>
</organism>
<gene>
    <name evidence="2" type="ORF">WNY63_12570</name>
</gene>
<dbReference type="Gene3D" id="3.40.50.880">
    <property type="match status" value="1"/>
</dbReference>
<name>A0ABU9U3E3_9GAMM</name>
<dbReference type="InterPro" id="IPR029062">
    <property type="entry name" value="Class_I_gatase-like"/>
</dbReference>
<sequence length="542" mass="59763">MLIQSLGFISRVKRRVFLLCLLAGSSSVFADNKEQTLIIMGSEIETCTTLSPQFCNIDTPLRNEKGALYSLTPKAIKRLEINWPTDDKSQLVATVSHLNTLLKQHPLPLSKQELLWAWRDIASKQLSELSQIEFDYVIDMLEISHLDGLRNVFSIDAKNSKKSQDWLTKTYKFIAASLKVKTEKPTLLVITTAARDPYASANYYETLLSQTGVALQWLPLTPGLAKALHEKKCEQLDTFRVQAGVHNRANVYPKRVAIEQAACLQGTDKLIKRIKNSTGVILIGAEFDTATDQRLRTTLFDSQGNAYPWTSAIADSSVLVTSGYSGNLLSGGRTQFGPVATVKPISSLAALRGERSVSAGGVGSITFALLDTYFSEQNRTIGLAKSLAANMQPNGIGIDENTSLVVIKSPHENVLTVLGERGVVHLKSLAKQQFQFNYWPSGAVVEMKKYGFILSKRSIDKALPTVKIPALPMLRFDKILTDAKLRSLTQAMCLSNEQSAVGQQDEFIVSLDAAKNTQYHRINSSSYGCAIEQLKLTITTIQ</sequence>
<feature type="chain" id="PRO_5047536067" evidence="1">
    <location>
        <begin position="31"/>
        <end position="542"/>
    </location>
</feature>
<feature type="signal peptide" evidence="1">
    <location>
        <begin position="1"/>
        <end position="30"/>
    </location>
</feature>
<reference evidence="2 3" key="1">
    <citation type="submission" date="2024-03" db="EMBL/GenBank/DDBJ databases">
        <title>Community enrichment and isolation of bacterial strains for fucoidan degradation.</title>
        <authorList>
            <person name="Sichert A."/>
        </authorList>
    </citation>
    <scope>NUCLEOTIDE SEQUENCE [LARGE SCALE GENOMIC DNA]</scope>
    <source>
        <strain evidence="2 3">AS81</strain>
    </source>
</reference>
<keyword evidence="3" id="KW-1185">Reference proteome</keyword>
<evidence type="ECO:0000256" key="1">
    <source>
        <dbReference type="SAM" id="SignalP"/>
    </source>
</evidence>
<dbReference type="RefSeq" id="WP_342884022.1">
    <property type="nucleotide sequence ID" value="NZ_JBBMQU010000021.1"/>
</dbReference>